<dbReference type="Proteomes" id="UP001179614">
    <property type="component" value="Chromosome"/>
</dbReference>
<feature type="domain" description="DUF7660" evidence="1">
    <location>
        <begin position="44"/>
        <end position="98"/>
    </location>
</feature>
<dbReference type="InterPro" id="IPR056077">
    <property type="entry name" value="DUF7660"/>
</dbReference>
<evidence type="ECO:0000313" key="3">
    <source>
        <dbReference type="Proteomes" id="UP001179614"/>
    </source>
</evidence>
<dbReference type="Pfam" id="PF24693">
    <property type="entry name" value="DUF7660"/>
    <property type="match status" value="1"/>
</dbReference>
<proteinExistence type="predicted"/>
<dbReference type="EMBL" id="CP089391">
    <property type="protein sequence ID" value="WBL78441.1"/>
    <property type="molecule type" value="Genomic_DNA"/>
</dbReference>
<gene>
    <name evidence="2" type="ORF">I3J27_36835</name>
</gene>
<reference evidence="2" key="1">
    <citation type="submission" date="2021-12" db="EMBL/GenBank/DDBJ databases">
        <title>Bradyrhizobium xenonodulans sp. nov.</title>
        <authorList>
            <person name="Claassens R."/>
            <person name="Venter S.N."/>
            <person name="Beukes C.W."/>
            <person name="Stepkowski T."/>
            <person name="Steenkamp E.T."/>
        </authorList>
    </citation>
    <scope>NUCLEOTIDE SEQUENCE</scope>
    <source>
        <strain evidence="2">14AB</strain>
    </source>
</reference>
<dbReference type="RefSeq" id="WP_270163715.1">
    <property type="nucleotide sequence ID" value="NZ_CP089391.1"/>
</dbReference>
<accession>A0ABY7MJ64</accession>
<sequence>MVHDLVSLADAVSDEQSFIRLLQRMAFDRKDEQQKGLAAPSSPYEPGANGWENGSIEAFLEAAAAWAEATQDTSSLEAKAANIWRRAAQIIVAGAFYE</sequence>
<protein>
    <recommendedName>
        <fullName evidence="1">DUF7660 domain-containing protein</fullName>
    </recommendedName>
</protein>
<keyword evidence="3" id="KW-1185">Reference proteome</keyword>
<organism evidence="2 3">
    <name type="scientific">Bradyrhizobium xenonodulans</name>
    <dbReference type="NCBI Taxonomy" id="2736875"/>
    <lineage>
        <taxon>Bacteria</taxon>
        <taxon>Pseudomonadati</taxon>
        <taxon>Pseudomonadota</taxon>
        <taxon>Alphaproteobacteria</taxon>
        <taxon>Hyphomicrobiales</taxon>
        <taxon>Nitrobacteraceae</taxon>
        <taxon>Bradyrhizobium</taxon>
    </lineage>
</organism>
<evidence type="ECO:0000259" key="1">
    <source>
        <dbReference type="Pfam" id="PF24693"/>
    </source>
</evidence>
<evidence type="ECO:0000313" key="2">
    <source>
        <dbReference type="EMBL" id="WBL78441.1"/>
    </source>
</evidence>
<name>A0ABY7MJ64_9BRAD</name>